<gene>
    <name evidence="8" type="ORF">LSH36_77g04009</name>
</gene>
<dbReference type="SUPFAM" id="SSF48371">
    <property type="entry name" value="ARM repeat"/>
    <property type="match status" value="1"/>
</dbReference>
<evidence type="ECO:0000313" key="9">
    <source>
        <dbReference type="Proteomes" id="UP001208570"/>
    </source>
</evidence>
<sequence length="1071" mass="119794">MAGDSDRSRSLKEALYESLTAVLSPAQEARLAGEEQVKALEVTEEFGVHLAEFTVDPAGSLAIRQLASVLLKQYVETHWSQHSEKFRQPETSEAAKSAIRQILPLGLKESISKVRSSVAYAVSAIAHWDWPEAWPELFHILMEALTSGNQDAVHGAMRVLTEFCREVTDTQMPRVAPVILPEMYKIFTQDEVYSIRTRGRAVDIFNTCAGLISTMNDLHKGVAKQLLFPVLPQFTEAFVQALQVPDGLTSDSGLKMEVLNAITTLVKSFPAQMNQWMPQILAPVWHTLTTSADVYVKTLVNDTEEADDPVDSDGKWKFGLFKSKGGEVLGFESLVFSVFDFIMALIECRKFRGTVKKSMDQLLYYVVMYMQITEEQVKTWSMNPDQYVEEEDDDTFHYSVRVSAQDLLLALAHEFPKESAPAVCTVATRHLQDAETVRAAQNQYWWKVHEAAMFAIGSVCSLIIEHVQENKLQFDMQHFLQSVVLDDLNQNVSPFLLGRCLWIASRYTQLMKPELLQKCLEATVSGLHPNQPASVRISAVRAVFGFCEHLQSNNSTHALQPYLQNMMEGLLAIAQQFSSEVLALCLETLCVVLAVDKDFTASYESKVTPLAIAVFLKYTADPLVVSLTEDVFKVLSENPACIEPLQQRLVPTLVSILHASVDKIPMGSQAVALDIVQKLVRSSQTPLSDLLMNSAFPAAVQCTLKTDDNSTMQSGGECLRAFVSVSLDQVAAWQVGQGHNGIYYVVQVISKLLDPKTSEFTATFVGRLVSILISKLGSQLGENLDLMLRAVLSKMQQAKSLSVIQSLVLVFAHLMHTQMEAVLEFLYNVPGPTGKPALEFVLTEWCSKQHLFYGSYEGKVSSVALSKLLSHVIQTNDKRLQDITVKGEQVFNPNDGIKTRSKASRDPDQWTMIPILVKIYKLLINELSVQIESSMSTQAAIGEEDDEEDIDDEDWDETEESEMNGQQTLSGLLEQFAPASDYSGKLSNLASVIKTAYQRAVYSRYYWCDLIDDEDVEDDPDALNDPIYQIDLQAYLTEFLQSLSRHHCYSMFSQHHNDNERQVLRTIGIQA</sequence>
<dbReference type="PROSITE" id="PS50166">
    <property type="entry name" value="IMPORTIN_B_NT"/>
    <property type="match status" value="1"/>
</dbReference>
<keyword evidence="3" id="KW-0813">Transport</keyword>
<keyword evidence="4" id="KW-0653">Protein transport</keyword>
<dbReference type="Pfam" id="PF25018">
    <property type="entry name" value="HEAT_IPO9_c"/>
    <property type="match status" value="1"/>
</dbReference>
<feature type="compositionally biased region" description="Acidic residues" evidence="6">
    <location>
        <begin position="942"/>
        <end position="962"/>
    </location>
</feature>
<evidence type="ECO:0000256" key="3">
    <source>
        <dbReference type="ARBA" id="ARBA00022448"/>
    </source>
</evidence>
<evidence type="ECO:0000256" key="2">
    <source>
        <dbReference type="ARBA" id="ARBA00007991"/>
    </source>
</evidence>
<dbReference type="InterPro" id="IPR001494">
    <property type="entry name" value="Importin-beta_N"/>
</dbReference>
<dbReference type="Pfam" id="PF25758">
    <property type="entry name" value="TPR_IPO11"/>
    <property type="match status" value="1"/>
</dbReference>
<evidence type="ECO:0000256" key="5">
    <source>
        <dbReference type="ARBA" id="ARBA00023242"/>
    </source>
</evidence>
<feature type="domain" description="Importin N-terminal" evidence="7">
    <location>
        <begin position="33"/>
        <end position="103"/>
    </location>
</feature>
<dbReference type="GO" id="GO:0006606">
    <property type="term" value="P:protein import into nucleus"/>
    <property type="evidence" value="ECO:0007669"/>
    <property type="project" value="TreeGrafter"/>
</dbReference>
<organism evidence="8 9">
    <name type="scientific">Paralvinella palmiformis</name>
    <dbReference type="NCBI Taxonomy" id="53620"/>
    <lineage>
        <taxon>Eukaryota</taxon>
        <taxon>Metazoa</taxon>
        <taxon>Spiralia</taxon>
        <taxon>Lophotrochozoa</taxon>
        <taxon>Annelida</taxon>
        <taxon>Polychaeta</taxon>
        <taxon>Sedentaria</taxon>
        <taxon>Canalipalpata</taxon>
        <taxon>Terebellida</taxon>
        <taxon>Terebelliformia</taxon>
        <taxon>Alvinellidae</taxon>
        <taxon>Paralvinella</taxon>
    </lineage>
</organism>
<evidence type="ECO:0000313" key="8">
    <source>
        <dbReference type="EMBL" id="KAK2163574.1"/>
    </source>
</evidence>
<dbReference type="InterPro" id="IPR056840">
    <property type="entry name" value="HEAT_IPO9_central"/>
</dbReference>
<keyword evidence="5" id="KW-0539">Nucleus</keyword>
<dbReference type="InterPro" id="IPR016024">
    <property type="entry name" value="ARM-type_fold"/>
</dbReference>
<dbReference type="GO" id="GO:0031267">
    <property type="term" value="F:small GTPase binding"/>
    <property type="evidence" value="ECO:0007669"/>
    <property type="project" value="InterPro"/>
</dbReference>
<dbReference type="PANTHER" id="PTHR10997:SF9">
    <property type="entry name" value="IMPORTIN-9"/>
    <property type="match status" value="1"/>
</dbReference>
<keyword evidence="9" id="KW-1185">Reference proteome</keyword>
<dbReference type="Pfam" id="PF03810">
    <property type="entry name" value="IBN_N"/>
    <property type="match status" value="1"/>
</dbReference>
<dbReference type="SMART" id="SM00913">
    <property type="entry name" value="IBN_N"/>
    <property type="match status" value="1"/>
</dbReference>
<evidence type="ECO:0000256" key="1">
    <source>
        <dbReference type="ARBA" id="ARBA00004123"/>
    </source>
</evidence>
<reference evidence="8" key="1">
    <citation type="journal article" date="2023" name="Mol. Biol. Evol.">
        <title>Third-Generation Sequencing Reveals the Adaptive Role of the Epigenome in Three Deep-Sea Polychaetes.</title>
        <authorList>
            <person name="Perez M."/>
            <person name="Aroh O."/>
            <person name="Sun Y."/>
            <person name="Lan Y."/>
            <person name="Juniper S.K."/>
            <person name="Young C.R."/>
            <person name="Angers B."/>
            <person name="Qian P.Y."/>
        </authorList>
    </citation>
    <scope>NUCLEOTIDE SEQUENCE</scope>
    <source>
        <strain evidence="8">P08H-3</strain>
    </source>
</reference>
<evidence type="ECO:0000256" key="6">
    <source>
        <dbReference type="SAM" id="MobiDB-lite"/>
    </source>
</evidence>
<dbReference type="Gene3D" id="1.25.10.10">
    <property type="entry name" value="Leucine-rich Repeat Variant"/>
    <property type="match status" value="1"/>
</dbReference>
<dbReference type="GO" id="GO:0005829">
    <property type="term" value="C:cytosol"/>
    <property type="evidence" value="ECO:0007669"/>
    <property type="project" value="TreeGrafter"/>
</dbReference>
<name>A0AAD9K2I4_9ANNE</name>
<evidence type="ECO:0000259" key="7">
    <source>
        <dbReference type="PROSITE" id="PS50166"/>
    </source>
</evidence>
<dbReference type="InterPro" id="IPR011989">
    <property type="entry name" value="ARM-like"/>
</dbReference>
<dbReference type="Proteomes" id="UP001208570">
    <property type="component" value="Unassembled WGS sequence"/>
</dbReference>
<dbReference type="GO" id="GO:0005635">
    <property type="term" value="C:nuclear envelope"/>
    <property type="evidence" value="ECO:0007669"/>
    <property type="project" value="TreeGrafter"/>
</dbReference>
<dbReference type="EMBL" id="JAODUP010000077">
    <property type="protein sequence ID" value="KAK2163574.1"/>
    <property type="molecule type" value="Genomic_DNA"/>
</dbReference>
<proteinExistence type="inferred from homology"/>
<feature type="region of interest" description="Disordered" evidence="6">
    <location>
        <begin position="936"/>
        <end position="964"/>
    </location>
</feature>
<comment type="caution">
    <text evidence="8">The sequence shown here is derived from an EMBL/GenBank/DDBJ whole genome shotgun (WGS) entry which is preliminary data.</text>
</comment>
<evidence type="ECO:0000256" key="4">
    <source>
        <dbReference type="ARBA" id="ARBA00022927"/>
    </source>
</evidence>
<dbReference type="PANTHER" id="PTHR10997">
    <property type="entry name" value="IMPORTIN-7, 8, 11"/>
    <property type="match status" value="1"/>
</dbReference>
<accession>A0AAD9K2I4</accession>
<protein>
    <recommendedName>
        <fullName evidence="7">Importin N-terminal domain-containing protein</fullName>
    </recommendedName>
</protein>
<comment type="subcellular location">
    <subcellularLocation>
        <location evidence="1">Nucleus</location>
    </subcellularLocation>
</comment>
<comment type="similarity">
    <text evidence="2">Belongs to the importin beta family.</text>
</comment>
<dbReference type="AlphaFoldDB" id="A0AAD9K2I4"/>
<dbReference type="InterPro" id="IPR058669">
    <property type="entry name" value="TPR_IPO7/11-like"/>
</dbReference>